<name>A0AAU9UTW2_EUPED</name>
<dbReference type="PRINTS" id="PR00299">
    <property type="entry name" value="ACRYSTALLIN"/>
</dbReference>
<keyword evidence="6" id="KW-1185">Reference proteome</keyword>
<dbReference type="Pfam" id="PF00011">
    <property type="entry name" value="HSP20"/>
    <property type="match status" value="1"/>
</dbReference>
<evidence type="ECO:0000256" key="2">
    <source>
        <dbReference type="RuleBase" id="RU003616"/>
    </source>
</evidence>
<evidence type="ECO:0000313" key="6">
    <source>
        <dbReference type="Proteomes" id="UP001153954"/>
    </source>
</evidence>
<proteinExistence type="inferred from homology"/>
<dbReference type="AlphaFoldDB" id="A0AAU9UTW2"/>
<dbReference type="GO" id="GO:0005737">
    <property type="term" value="C:cytoplasm"/>
    <property type="evidence" value="ECO:0007669"/>
    <property type="project" value="TreeGrafter"/>
</dbReference>
<evidence type="ECO:0000256" key="3">
    <source>
        <dbReference type="SAM" id="MobiDB-lite"/>
    </source>
</evidence>
<dbReference type="GO" id="GO:0005634">
    <property type="term" value="C:nucleus"/>
    <property type="evidence" value="ECO:0007669"/>
    <property type="project" value="TreeGrafter"/>
</dbReference>
<dbReference type="SUPFAM" id="SSF49764">
    <property type="entry name" value="HSP20-like chaperones"/>
    <property type="match status" value="1"/>
</dbReference>
<evidence type="ECO:0000313" key="5">
    <source>
        <dbReference type="EMBL" id="CAH2102044.1"/>
    </source>
</evidence>
<dbReference type="Proteomes" id="UP001153954">
    <property type="component" value="Unassembled WGS sequence"/>
</dbReference>
<organism evidence="5 6">
    <name type="scientific">Euphydryas editha</name>
    <name type="common">Edith's checkerspot</name>
    <dbReference type="NCBI Taxonomy" id="104508"/>
    <lineage>
        <taxon>Eukaryota</taxon>
        <taxon>Metazoa</taxon>
        <taxon>Ecdysozoa</taxon>
        <taxon>Arthropoda</taxon>
        <taxon>Hexapoda</taxon>
        <taxon>Insecta</taxon>
        <taxon>Pterygota</taxon>
        <taxon>Neoptera</taxon>
        <taxon>Endopterygota</taxon>
        <taxon>Lepidoptera</taxon>
        <taxon>Glossata</taxon>
        <taxon>Ditrysia</taxon>
        <taxon>Papilionoidea</taxon>
        <taxon>Nymphalidae</taxon>
        <taxon>Nymphalinae</taxon>
        <taxon>Euphydryas</taxon>
    </lineage>
</organism>
<dbReference type="InterPro" id="IPR008978">
    <property type="entry name" value="HSP20-like_chaperone"/>
</dbReference>
<dbReference type="PROSITE" id="PS01031">
    <property type="entry name" value="SHSP"/>
    <property type="match status" value="1"/>
</dbReference>
<feature type="compositionally biased region" description="Basic and acidic residues" evidence="3">
    <location>
        <begin position="168"/>
        <end position="189"/>
    </location>
</feature>
<comment type="caution">
    <text evidence="5">The sequence shown here is derived from an EMBL/GenBank/DDBJ whole genome shotgun (WGS) entry which is preliminary data.</text>
</comment>
<dbReference type="PANTHER" id="PTHR45640">
    <property type="entry name" value="HEAT SHOCK PROTEIN HSP-12.2-RELATED"/>
    <property type="match status" value="1"/>
</dbReference>
<evidence type="ECO:0000259" key="4">
    <source>
        <dbReference type="PROSITE" id="PS01031"/>
    </source>
</evidence>
<dbReference type="GO" id="GO:0009408">
    <property type="term" value="P:response to heat"/>
    <property type="evidence" value="ECO:0007669"/>
    <property type="project" value="TreeGrafter"/>
</dbReference>
<dbReference type="EMBL" id="CAKOGL010000025">
    <property type="protein sequence ID" value="CAH2102044.1"/>
    <property type="molecule type" value="Genomic_DNA"/>
</dbReference>
<dbReference type="InterPro" id="IPR001436">
    <property type="entry name" value="Alpha-crystallin/sHSP_animal"/>
</dbReference>
<evidence type="ECO:0000256" key="1">
    <source>
        <dbReference type="PROSITE-ProRule" id="PRU00285"/>
    </source>
</evidence>
<feature type="domain" description="SHSP" evidence="4">
    <location>
        <begin position="34"/>
        <end position="146"/>
    </location>
</feature>
<dbReference type="GO" id="GO:0042026">
    <property type="term" value="P:protein refolding"/>
    <property type="evidence" value="ECO:0007669"/>
    <property type="project" value="TreeGrafter"/>
</dbReference>
<dbReference type="CDD" id="cd06526">
    <property type="entry name" value="metazoan_ACD"/>
    <property type="match status" value="1"/>
</dbReference>
<reference evidence="5" key="1">
    <citation type="submission" date="2022-03" db="EMBL/GenBank/DDBJ databases">
        <authorList>
            <person name="Tunstrom K."/>
        </authorList>
    </citation>
    <scope>NUCLEOTIDE SEQUENCE</scope>
</reference>
<dbReference type="PANTHER" id="PTHR45640:SF26">
    <property type="entry name" value="RE23625P"/>
    <property type="match status" value="1"/>
</dbReference>
<comment type="similarity">
    <text evidence="1 2">Belongs to the small heat shock protein (HSP20) family.</text>
</comment>
<accession>A0AAU9UTW2</accession>
<dbReference type="GO" id="GO:0051082">
    <property type="term" value="F:unfolded protein binding"/>
    <property type="evidence" value="ECO:0007669"/>
    <property type="project" value="TreeGrafter"/>
</dbReference>
<feature type="compositionally biased region" description="Basic and acidic residues" evidence="3">
    <location>
        <begin position="141"/>
        <end position="152"/>
    </location>
</feature>
<dbReference type="Gene3D" id="2.60.40.790">
    <property type="match status" value="1"/>
</dbReference>
<protein>
    <recommendedName>
        <fullName evidence="4">SHSP domain-containing protein</fullName>
    </recommendedName>
</protein>
<sequence>MSYLPYIMDFETHRTSMGYSMSFMPNTLFEALDPSAMEYFPKLSNFSGVRKPSKDRFEVYLDVEDYGPDEIKVKTIDGFVVVEGQHEEQWDGRGWVQRQFQRRCPLPEGYKTQTLLSQYSSDGTLTITASLVKIDEAKYDTPVTKRQEGEEKASDEDPGQPEDADGNQSDKKPVKSKPKEKTVEVKVEIEESQSTYKI</sequence>
<gene>
    <name evidence="5" type="ORF">EEDITHA_LOCUS16735</name>
</gene>
<feature type="region of interest" description="Disordered" evidence="3">
    <location>
        <begin position="141"/>
        <end position="198"/>
    </location>
</feature>
<dbReference type="InterPro" id="IPR002068">
    <property type="entry name" value="A-crystallin/Hsp20_dom"/>
</dbReference>
<feature type="compositionally biased region" description="Acidic residues" evidence="3">
    <location>
        <begin position="153"/>
        <end position="165"/>
    </location>
</feature>